<dbReference type="Proteomes" id="UP000638648">
    <property type="component" value="Unassembled WGS sequence"/>
</dbReference>
<reference evidence="1" key="1">
    <citation type="submission" date="2020-10" db="EMBL/GenBank/DDBJ databases">
        <title>Sequencing the genomes of 1000 actinobacteria strains.</title>
        <authorList>
            <person name="Klenk H.-P."/>
        </authorList>
    </citation>
    <scope>NUCLEOTIDE SEQUENCE</scope>
    <source>
        <strain evidence="1">DSM 45354</strain>
    </source>
</reference>
<accession>A0A927N1H2</accession>
<name>A0A927N1H2_9ACTN</name>
<dbReference type="AlphaFoldDB" id="A0A927N1H2"/>
<evidence type="ECO:0000313" key="1">
    <source>
        <dbReference type="EMBL" id="MBE1610304.1"/>
    </source>
</evidence>
<gene>
    <name evidence="1" type="ORF">HEB94_007152</name>
</gene>
<proteinExistence type="predicted"/>
<keyword evidence="2" id="KW-1185">Reference proteome</keyword>
<comment type="caution">
    <text evidence="1">The sequence shown here is derived from an EMBL/GenBank/DDBJ whole genome shotgun (WGS) entry which is preliminary data.</text>
</comment>
<protein>
    <submittedName>
        <fullName evidence="1">Uncharacterized protein</fullName>
    </submittedName>
</protein>
<evidence type="ECO:0000313" key="2">
    <source>
        <dbReference type="Proteomes" id="UP000638648"/>
    </source>
</evidence>
<dbReference type="EMBL" id="JADBEM010000001">
    <property type="protein sequence ID" value="MBE1610304.1"/>
    <property type="molecule type" value="Genomic_DNA"/>
</dbReference>
<organism evidence="1 2">
    <name type="scientific">Actinopolymorpha pittospori</name>
    <dbReference type="NCBI Taxonomy" id="648752"/>
    <lineage>
        <taxon>Bacteria</taxon>
        <taxon>Bacillati</taxon>
        <taxon>Actinomycetota</taxon>
        <taxon>Actinomycetes</taxon>
        <taxon>Propionibacteriales</taxon>
        <taxon>Actinopolymorphaceae</taxon>
        <taxon>Actinopolymorpha</taxon>
    </lineage>
</organism>
<sequence length="61" mass="7210">MVRFVRHPGTAVAGSALYRLYRAYSFGRAPHPCRRFRIIYTPTTMHVVVMHIGHRRDVYKH</sequence>